<dbReference type="GO" id="GO:0004806">
    <property type="term" value="F:triacylglycerol lipase activity"/>
    <property type="evidence" value="ECO:0007669"/>
    <property type="project" value="UniProtKB-EC"/>
</dbReference>
<dbReference type="Gene3D" id="3.40.640.10">
    <property type="entry name" value="Type I PLP-dependent aspartate aminotransferase-like (Major domain)"/>
    <property type="match status" value="1"/>
</dbReference>
<accession>A0A5K1JYD0</accession>
<keyword evidence="1" id="KW-0378">Hydrolase</keyword>
<proteinExistence type="predicted"/>
<evidence type="ECO:0000313" key="1">
    <source>
        <dbReference type="EMBL" id="VWO97046.1"/>
    </source>
</evidence>
<dbReference type="EC" id="3.1.1.3" evidence="1"/>
<reference evidence="1" key="1">
    <citation type="submission" date="2019-10" db="EMBL/GenBank/DDBJ databases">
        <authorList>
            <person name="Nor Muhammad N."/>
        </authorList>
    </citation>
    <scope>NUCLEOTIDE SEQUENCE</scope>
</reference>
<sequence>MSSLPTLAFNAIRAAFPALSLGYPFPDNASGSKCVAAHAVTGYLLNSNVDISADYSVSVNSTSCVSAEAEAAREFFKKGSTDEVTYGSSSTMLAENLARALG</sequence>
<dbReference type="InterPro" id="IPR015421">
    <property type="entry name" value="PyrdxlP-dep_Trfase_major"/>
</dbReference>
<protein>
    <submittedName>
        <fullName evidence="1">Lipase ATG15 )</fullName>
        <ecNumber evidence="1">3.1.1.3</ecNumber>
    </submittedName>
</protein>
<dbReference type="EMBL" id="LR726092">
    <property type="protein sequence ID" value="VWO97046.1"/>
    <property type="molecule type" value="Genomic_DNA"/>
</dbReference>
<dbReference type="AlphaFoldDB" id="A0A5K1JYD0"/>
<gene>
    <name evidence="1" type="primary">I1RFN8</name>
</gene>
<organism evidence="1">
    <name type="scientific">Ganoderma boninense</name>
    <dbReference type="NCBI Taxonomy" id="34458"/>
    <lineage>
        <taxon>Eukaryota</taxon>
        <taxon>Fungi</taxon>
        <taxon>Dikarya</taxon>
        <taxon>Basidiomycota</taxon>
        <taxon>Agaricomycotina</taxon>
        <taxon>Agaricomycetes</taxon>
        <taxon>Polyporales</taxon>
        <taxon>Polyporaceae</taxon>
        <taxon>Ganoderma</taxon>
    </lineage>
</organism>
<name>A0A5K1JYD0_9APHY</name>